<dbReference type="RefSeq" id="XP_022508571.1">
    <property type="nucleotide sequence ID" value="XM_022659117.1"/>
</dbReference>
<keyword evidence="1" id="KW-0812">Transmembrane</keyword>
<name>A0A177F086_9EURO</name>
<keyword evidence="3" id="KW-1185">Reference proteome</keyword>
<evidence type="ECO:0008006" key="4">
    <source>
        <dbReference type="Google" id="ProtNLM"/>
    </source>
</evidence>
<feature type="transmembrane region" description="Helical" evidence="1">
    <location>
        <begin position="18"/>
        <end position="37"/>
    </location>
</feature>
<accession>A0A177F086</accession>
<organism evidence="2 3">
    <name type="scientific">Fonsecaea monophora</name>
    <dbReference type="NCBI Taxonomy" id="254056"/>
    <lineage>
        <taxon>Eukaryota</taxon>
        <taxon>Fungi</taxon>
        <taxon>Dikarya</taxon>
        <taxon>Ascomycota</taxon>
        <taxon>Pezizomycotina</taxon>
        <taxon>Eurotiomycetes</taxon>
        <taxon>Chaetothyriomycetidae</taxon>
        <taxon>Chaetothyriales</taxon>
        <taxon>Herpotrichiellaceae</taxon>
        <taxon>Fonsecaea</taxon>
    </lineage>
</organism>
<feature type="transmembrane region" description="Helical" evidence="1">
    <location>
        <begin position="74"/>
        <end position="96"/>
    </location>
</feature>
<feature type="transmembrane region" description="Helical" evidence="1">
    <location>
        <begin position="155"/>
        <end position="173"/>
    </location>
</feature>
<evidence type="ECO:0000313" key="2">
    <source>
        <dbReference type="EMBL" id="OAG36619.1"/>
    </source>
</evidence>
<comment type="caution">
    <text evidence="2">The sequence shown here is derived from an EMBL/GenBank/DDBJ whole genome shotgun (WGS) entry which is preliminary data.</text>
</comment>
<evidence type="ECO:0000256" key="1">
    <source>
        <dbReference type="SAM" id="Phobius"/>
    </source>
</evidence>
<feature type="transmembrane region" description="Helical" evidence="1">
    <location>
        <begin position="108"/>
        <end position="135"/>
    </location>
</feature>
<evidence type="ECO:0000313" key="3">
    <source>
        <dbReference type="Proteomes" id="UP000077002"/>
    </source>
</evidence>
<gene>
    <name evidence="2" type="ORF">AYO21_09179</name>
</gene>
<keyword evidence="1" id="KW-0472">Membrane</keyword>
<proteinExistence type="predicted"/>
<dbReference type="PANTHER" id="PTHR42083:SF1">
    <property type="entry name" value="MARVEL DOMAIN-CONTAINING PROTEIN"/>
    <property type="match status" value="1"/>
</dbReference>
<reference evidence="2 3" key="1">
    <citation type="submission" date="2016-03" db="EMBL/GenBank/DDBJ databases">
        <title>Draft genome sequence of the Fonsecaea monophora CBS 269.37.</title>
        <authorList>
            <person name="Bombassaro A."/>
            <person name="Vinicius W.A."/>
            <person name="De Hoog S."/>
            <person name="Sun J."/>
            <person name="Souza E.M."/>
            <person name="Raittz R.T."/>
            <person name="Costa F."/>
            <person name="Leao A.C."/>
            <person name="Tadra-Sfeir M.Z."/>
            <person name="Baura V."/>
            <person name="Balsanelli E."/>
            <person name="Pedrosa F.O."/>
            <person name="Moreno L.F."/>
            <person name="Steffens M.B."/>
            <person name="Xi L."/>
            <person name="Bocca A.L."/>
            <person name="Felipe M.S."/>
            <person name="Teixeira M."/>
            <person name="Telles Filho F.Q."/>
            <person name="Azevedo C.M."/>
            <person name="Gomes R."/>
            <person name="Vicente V.A."/>
        </authorList>
    </citation>
    <scope>NUCLEOTIDE SEQUENCE [LARGE SCALE GENOMIC DNA]</scope>
    <source>
        <strain evidence="2 3">CBS 269.37</strain>
    </source>
</reference>
<dbReference type="Proteomes" id="UP000077002">
    <property type="component" value="Unassembled WGS sequence"/>
</dbReference>
<dbReference type="GeneID" id="34604317"/>
<keyword evidence="1" id="KW-1133">Transmembrane helix</keyword>
<dbReference type="OrthoDB" id="5363290at2759"/>
<dbReference type="PANTHER" id="PTHR42083">
    <property type="entry name" value="MARVEL DOMAIN-CONTAINING PROTEIN"/>
    <property type="match status" value="1"/>
</dbReference>
<protein>
    <recommendedName>
        <fullName evidence="4">MARVEL domain-containing protein</fullName>
    </recommendedName>
</protein>
<dbReference type="AlphaFoldDB" id="A0A177F086"/>
<sequence>MGIFTIFATLRKSNIFNLVFRSLQLIDALVVIGMYAVDLNNAAKADKYADAKWVRTTDPETHALTSFPPELVRVLIALKVFAVTVGSLAAVTSLIFSLASIFFHYRTVALLFAWDWVLTILFATLSGIFGSMYIGEKVEYESGIQRMKTAVGFDLAGLVLWFVTAAFGTWWFVSERRGERRGRGAKA</sequence>
<dbReference type="EMBL" id="LVKK01000087">
    <property type="protein sequence ID" value="OAG36619.1"/>
    <property type="molecule type" value="Genomic_DNA"/>
</dbReference>